<protein>
    <submittedName>
        <fullName evidence="1">Acyl-coenzyme A thioesterase PaaI, contains HGG motif</fullName>
    </submittedName>
</protein>
<dbReference type="RefSeq" id="WP_093925227.1">
    <property type="nucleotide sequence ID" value="NZ_FOMW01000018.1"/>
</dbReference>
<dbReference type="STRING" id="74348.SAMN04488523_1186"/>
<gene>
    <name evidence="1" type="ORF">SAMN04488523_1186</name>
</gene>
<sequence>MTPYDMIKNHLDSAVPFARYVGVRLIEISDGSASAELEQRNEVSNHIQSMHAGAMFTLGEAASGAAMAGALAPVILQMRPVASTGRIDFKKVAIGTLTAHAKTSQSGAALMEAIRRDGKVAFDVAVDIRDAAGDKVVEMVVNWYVSAAR</sequence>
<dbReference type="AlphaFoldDB" id="A0A1I2FVQ9"/>
<accession>A0A1I2FVQ9</accession>
<name>A0A1I2FVQ9_9RHOB</name>
<dbReference type="SUPFAM" id="SSF54637">
    <property type="entry name" value="Thioesterase/thiol ester dehydrase-isomerase"/>
    <property type="match status" value="1"/>
</dbReference>
<evidence type="ECO:0000313" key="2">
    <source>
        <dbReference type="Proteomes" id="UP000198977"/>
    </source>
</evidence>
<proteinExistence type="predicted"/>
<organism evidence="1 2">
    <name type="scientific">Sulfitobacter brevis</name>
    <dbReference type="NCBI Taxonomy" id="74348"/>
    <lineage>
        <taxon>Bacteria</taxon>
        <taxon>Pseudomonadati</taxon>
        <taxon>Pseudomonadota</taxon>
        <taxon>Alphaproteobacteria</taxon>
        <taxon>Rhodobacterales</taxon>
        <taxon>Roseobacteraceae</taxon>
        <taxon>Sulfitobacter</taxon>
    </lineage>
</organism>
<dbReference type="Gene3D" id="3.10.129.10">
    <property type="entry name" value="Hotdog Thioesterase"/>
    <property type="match status" value="1"/>
</dbReference>
<dbReference type="EMBL" id="FOMW01000018">
    <property type="protein sequence ID" value="SFF09455.1"/>
    <property type="molecule type" value="Genomic_DNA"/>
</dbReference>
<dbReference type="Proteomes" id="UP000198977">
    <property type="component" value="Unassembled WGS sequence"/>
</dbReference>
<keyword evidence="2" id="KW-1185">Reference proteome</keyword>
<reference evidence="1 2" key="1">
    <citation type="submission" date="2016-10" db="EMBL/GenBank/DDBJ databases">
        <authorList>
            <person name="de Groot N.N."/>
        </authorList>
    </citation>
    <scope>NUCLEOTIDE SEQUENCE [LARGE SCALE GENOMIC DNA]</scope>
    <source>
        <strain evidence="1 2">DSM 11443</strain>
    </source>
</reference>
<dbReference type="InterPro" id="IPR027961">
    <property type="entry name" value="DUF4442"/>
</dbReference>
<dbReference type="OrthoDB" id="7354710at2"/>
<dbReference type="InterPro" id="IPR029069">
    <property type="entry name" value="HotDog_dom_sf"/>
</dbReference>
<evidence type="ECO:0000313" key="1">
    <source>
        <dbReference type="EMBL" id="SFF09455.1"/>
    </source>
</evidence>
<dbReference type="Pfam" id="PF14539">
    <property type="entry name" value="DUF4442"/>
    <property type="match status" value="1"/>
</dbReference>